<protein>
    <submittedName>
        <fullName evidence="3">Glutathione S-transferase</fullName>
    </submittedName>
</protein>
<dbReference type="Gene3D" id="1.20.1050.10">
    <property type="match status" value="1"/>
</dbReference>
<dbReference type="GO" id="GO:0016740">
    <property type="term" value="F:transferase activity"/>
    <property type="evidence" value="ECO:0007669"/>
    <property type="project" value="UniProtKB-KW"/>
</dbReference>
<dbReference type="Proteomes" id="UP000054859">
    <property type="component" value="Unassembled WGS sequence"/>
</dbReference>
<dbReference type="AlphaFoldDB" id="A0A0W0R6B0"/>
<dbReference type="OrthoDB" id="8772754at2"/>
<evidence type="ECO:0000259" key="1">
    <source>
        <dbReference type="PROSITE" id="PS50404"/>
    </source>
</evidence>
<dbReference type="SUPFAM" id="SSF47616">
    <property type="entry name" value="GST C-terminal domain-like"/>
    <property type="match status" value="1"/>
</dbReference>
<dbReference type="PANTHER" id="PTHR44051">
    <property type="entry name" value="GLUTATHIONE S-TRANSFERASE-RELATED"/>
    <property type="match status" value="1"/>
</dbReference>
<dbReference type="Pfam" id="PF00043">
    <property type="entry name" value="GST_C"/>
    <property type="match status" value="1"/>
</dbReference>
<feature type="domain" description="GST N-terminal" evidence="1">
    <location>
        <begin position="1"/>
        <end position="81"/>
    </location>
</feature>
<reference evidence="3 4" key="1">
    <citation type="submission" date="2015-11" db="EMBL/GenBank/DDBJ databases">
        <title>Identification of large and diverse effector repertoires of 38 Legionella species.</title>
        <authorList>
            <person name="Burstein D."/>
            <person name="Amaro F."/>
            <person name="Zusman T."/>
            <person name="Lifshitz Z."/>
            <person name="Cohen O."/>
            <person name="Gilbert J.A."/>
            <person name="Pupko T."/>
            <person name="Shuman H.A."/>
            <person name="Segal G."/>
        </authorList>
    </citation>
    <scope>NUCLEOTIDE SEQUENCE [LARGE SCALE GENOMIC DNA]</scope>
    <source>
        <strain evidence="3 4">1762-AUS-E</strain>
    </source>
</reference>
<proteinExistence type="predicted"/>
<evidence type="ECO:0000313" key="3">
    <source>
        <dbReference type="EMBL" id="KTC66611.1"/>
    </source>
</evidence>
<evidence type="ECO:0000259" key="2">
    <source>
        <dbReference type="PROSITE" id="PS50405"/>
    </source>
</evidence>
<sequence>MKLYYTPGACSLTVRIIINELDLKTEFESVDLKKKKTDKGEDFLKINPKGSVPVLQLENGEVLTENAVILQYLADSNNATHLLPNIDNFNRYRILEWVNYITTELHKTFANLFNPTIPEHLKNEVFIPLIKTKFDFINKKIRQPYLMGNDFSLPDAYLYVIMRWAKNFNIDLSSFDKLSQFFRQMETREAVKKSLKEEKLIH</sequence>
<dbReference type="PROSITE" id="PS50405">
    <property type="entry name" value="GST_CTER"/>
    <property type="match status" value="1"/>
</dbReference>
<dbReference type="SFLD" id="SFLDG00358">
    <property type="entry name" value="Main_(cytGST)"/>
    <property type="match status" value="1"/>
</dbReference>
<dbReference type="CDD" id="cd03057">
    <property type="entry name" value="GST_N_Beta"/>
    <property type="match status" value="1"/>
</dbReference>
<name>A0A0W0R6B0_9GAMM</name>
<dbReference type="InterPro" id="IPR004045">
    <property type="entry name" value="Glutathione_S-Trfase_N"/>
</dbReference>
<dbReference type="InterPro" id="IPR004046">
    <property type="entry name" value="GST_C"/>
</dbReference>
<dbReference type="InterPro" id="IPR036282">
    <property type="entry name" value="Glutathione-S-Trfase_C_sf"/>
</dbReference>
<dbReference type="PANTHER" id="PTHR44051:SF8">
    <property type="entry name" value="GLUTATHIONE S-TRANSFERASE GSTA"/>
    <property type="match status" value="1"/>
</dbReference>
<keyword evidence="3" id="KW-0808">Transferase</keyword>
<dbReference type="InterPro" id="IPR010987">
    <property type="entry name" value="Glutathione-S-Trfase_C-like"/>
</dbReference>
<dbReference type="CDD" id="cd03188">
    <property type="entry name" value="GST_C_Beta"/>
    <property type="match status" value="1"/>
</dbReference>
<evidence type="ECO:0000313" key="4">
    <source>
        <dbReference type="Proteomes" id="UP000054859"/>
    </source>
</evidence>
<dbReference type="EMBL" id="LNKA01000001">
    <property type="protein sequence ID" value="KTC66611.1"/>
    <property type="molecule type" value="Genomic_DNA"/>
</dbReference>
<dbReference type="SFLD" id="SFLDS00019">
    <property type="entry name" value="Glutathione_Transferase_(cytos"/>
    <property type="match status" value="1"/>
</dbReference>
<dbReference type="SFLD" id="SFLDG01150">
    <property type="entry name" value="Main.1:_Beta-like"/>
    <property type="match status" value="1"/>
</dbReference>
<dbReference type="InterPro" id="IPR040079">
    <property type="entry name" value="Glutathione_S-Trfase"/>
</dbReference>
<dbReference type="InterPro" id="IPR036249">
    <property type="entry name" value="Thioredoxin-like_sf"/>
</dbReference>
<dbReference type="RefSeq" id="WP_058462270.1">
    <property type="nucleotide sequence ID" value="NZ_CAAAHS010000010.1"/>
</dbReference>
<organism evidence="3 4">
    <name type="scientific">Legionella adelaidensis</name>
    <dbReference type="NCBI Taxonomy" id="45056"/>
    <lineage>
        <taxon>Bacteria</taxon>
        <taxon>Pseudomonadati</taxon>
        <taxon>Pseudomonadota</taxon>
        <taxon>Gammaproteobacteria</taxon>
        <taxon>Legionellales</taxon>
        <taxon>Legionellaceae</taxon>
        <taxon>Legionella</taxon>
    </lineage>
</organism>
<dbReference type="PATRIC" id="fig|45056.6.peg.1310"/>
<dbReference type="NCBIfam" id="NF007831">
    <property type="entry name" value="PRK10542.1"/>
    <property type="match status" value="1"/>
</dbReference>
<dbReference type="SUPFAM" id="SSF52833">
    <property type="entry name" value="Thioredoxin-like"/>
    <property type="match status" value="1"/>
</dbReference>
<dbReference type="Pfam" id="PF13409">
    <property type="entry name" value="GST_N_2"/>
    <property type="match status" value="1"/>
</dbReference>
<feature type="domain" description="GST C-terminal" evidence="2">
    <location>
        <begin position="87"/>
        <end position="202"/>
    </location>
</feature>
<gene>
    <name evidence="3" type="ORF">Lade_1269</name>
</gene>
<dbReference type="STRING" id="45056.Lade_1269"/>
<comment type="caution">
    <text evidence="3">The sequence shown here is derived from an EMBL/GenBank/DDBJ whole genome shotgun (WGS) entry which is preliminary data.</text>
</comment>
<dbReference type="PROSITE" id="PS50404">
    <property type="entry name" value="GST_NTER"/>
    <property type="match status" value="1"/>
</dbReference>
<keyword evidence="4" id="KW-1185">Reference proteome</keyword>
<accession>A0A0W0R6B0</accession>
<dbReference type="Gene3D" id="3.40.30.10">
    <property type="entry name" value="Glutaredoxin"/>
    <property type="match status" value="1"/>
</dbReference>